<dbReference type="Gene3D" id="1.10.10.60">
    <property type="entry name" value="Homeodomain-like"/>
    <property type="match status" value="1"/>
</dbReference>
<dbReference type="PRINTS" id="PR01590">
    <property type="entry name" value="HTHFIS"/>
</dbReference>
<dbReference type="Gene3D" id="3.40.50.2300">
    <property type="match status" value="1"/>
</dbReference>
<dbReference type="PANTHER" id="PTHR32071">
    <property type="entry name" value="TRANSCRIPTIONAL REGULATORY PROTEIN"/>
    <property type="match status" value="1"/>
</dbReference>
<dbReference type="SUPFAM" id="SSF52172">
    <property type="entry name" value="CheY-like"/>
    <property type="match status" value="1"/>
</dbReference>
<evidence type="ECO:0000256" key="3">
    <source>
        <dbReference type="ARBA" id="ARBA00023015"/>
    </source>
</evidence>
<evidence type="ECO:0000259" key="9">
    <source>
        <dbReference type="PROSITE" id="PS50110"/>
    </source>
</evidence>
<keyword evidence="4" id="KW-0238">DNA-binding</keyword>
<dbReference type="InterPro" id="IPR027417">
    <property type="entry name" value="P-loop_NTPase"/>
</dbReference>
<gene>
    <name evidence="10" type="ORF">SAMN04488052_101772</name>
</gene>
<dbReference type="Pfam" id="PF02954">
    <property type="entry name" value="HTH_8"/>
    <property type="match status" value="1"/>
</dbReference>
<dbReference type="FunFam" id="3.40.50.300:FF:000006">
    <property type="entry name" value="DNA-binding transcriptional regulator NtrC"/>
    <property type="match status" value="1"/>
</dbReference>
<dbReference type="GO" id="GO:0000160">
    <property type="term" value="P:phosphorelay signal transduction system"/>
    <property type="evidence" value="ECO:0007669"/>
    <property type="project" value="InterPro"/>
</dbReference>
<dbReference type="EMBL" id="FOEG01000001">
    <property type="protein sequence ID" value="SEO57399.1"/>
    <property type="molecule type" value="Genomic_DNA"/>
</dbReference>
<dbReference type="GO" id="GO:0043565">
    <property type="term" value="F:sequence-specific DNA binding"/>
    <property type="evidence" value="ECO:0007669"/>
    <property type="project" value="InterPro"/>
</dbReference>
<dbReference type="PROSITE" id="PS00675">
    <property type="entry name" value="SIGMA54_INTERACT_1"/>
    <property type="match status" value="1"/>
</dbReference>
<dbReference type="Pfam" id="PF25601">
    <property type="entry name" value="AAA_lid_14"/>
    <property type="match status" value="1"/>
</dbReference>
<evidence type="ECO:0000259" key="8">
    <source>
        <dbReference type="PROSITE" id="PS50045"/>
    </source>
</evidence>
<dbReference type="PROSITE" id="PS50045">
    <property type="entry name" value="SIGMA54_INTERACT_4"/>
    <property type="match status" value="1"/>
</dbReference>
<keyword evidence="5" id="KW-0804">Transcription</keyword>
<dbReference type="OrthoDB" id="9804019at2"/>
<feature type="domain" description="Sigma-54 factor interaction" evidence="8">
    <location>
        <begin position="173"/>
        <end position="401"/>
    </location>
</feature>
<dbReference type="Proteomes" id="UP000199657">
    <property type="component" value="Unassembled WGS sequence"/>
</dbReference>
<dbReference type="InterPro" id="IPR003593">
    <property type="entry name" value="AAA+_ATPase"/>
</dbReference>
<proteinExistence type="predicted"/>
<evidence type="ECO:0000256" key="6">
    <source>
        <dbReference type="PROSITE-ProRule" id="PRU00169"/>
    </source>
</evidence>
<dbReference type="GO" id="GO:0005524">
    <property type="term" value="F:ATP binding"/>
    <property type="evidence" value="ECO:0007669"/>
    <property type="project" value="UniProtKB-KW"/>
</dbReference>
<dbReference type="SMART" id="SM00382">
    <property type="entry name" value="AAA"/>
    <property type="match status" value="1"/>
</dbReference>
<evidence type="ECO:0000256" key="5">
    <source>
        <dbReference type="ARBA" id="ARBA00023163"/>
    </source>
</evidence>
<dbReference type="InterPro" id="IPR025662">
    <property type="entry name" value="Sigma_54_int_dom_ATP-bd_1"/>
</dbReference>
<dbReference type="GO" id="GO:0006355">
    <property type="term" value="P:regulation of DNA-templated transcription"/>
    <property type="evidence" value="ECO:0007669"/>
    <property type="project" value="InterPro"/>
</dbReference>
<evidence type="ECO:0000256" key="1">
    <source>
        <dbReference type="ARBA" id="ARBA00022741"/>
    </source>
</evidence>
<dbReference type="Pfam" id="PF06490">
    <property type="entry name" value="FleQ"/>
    <property type="match status" value="1"/>
</dbReference>
<dbReference type="STRING" id="406100.SAMN04488052_101772"/>
<evidence type="ECO:0000256" key="4">
    <source>
        <dbReference type="ARBA" id="ARBA00023125"/>
    </source>
</evidence>
<name>A0A1H8QSY0_9GAMM</name>
<accession>A0A1H8QSY0</accession>
<dbReference type="PROSITE" id="PS50110">
    <property type="entry name" value="RESPONSE_REGULATORY"/>
    <property type="match status" value="1"/>
</dbReference>
<feature type="domain" description="Response regulatory" evidence="9">
    <location>
        <begin position="40"/>
        <end position="154"/>
    </location>
</feature>
<dbReference type="InterPro" id="IPR058031">
    <property type="entry name" value="AAA_lid_NorR"/>
</dbReference>
<keyword evidence="2" id="KW-0067">ATP-binding</keyword>
<dbReference type="SUPFAM" id="SSF46689">
    <property type="entry name" value="Homeodomain-like"/>
    <property type="match status" value="1"/>
</dbReference>
<dbReference type="AlphaFoldDB" id="A0A1H8QSY0"/>
<dbReference type="InterPro" id="IPR010518">
    <property type="entry name" value="FleQ"/>
</dbReference>
<dbReference type="InterPro" id="IPR002197">
    <property type="entry name" value="HTH_Fis"/>
</dbReference>
<dbReference type="Gene3D" id="3.40.50.300">
    <property type="entry name" value="P-loop containing nucleotide triphosphate hydrolases"/>
    <property type="match status" value="1"/>
</dbReference>
<organism evidence="10 11">
    <name type="scientific">Aquisalimonas asiatica</name>
    <dbReference type="NCBI Taxonomy" id="406100"/>
    <lineage>
        <taxon>Bacteria</taxon>
        <taxon>Pseudomonadati</taxon>
        <taxon>Pseudomonadota</taxon>
        <taxon>Gammaproteobacteria</taxon>
        <taxon>Chromatiales</taxon>
        <taxon>Ectothiorhodospiraceae</taxon>
        <taxon>Aquisalimonas</taxon>
    </lineage>
</organism>
<dbReference type="Gene3D" id="1.10.8.60">
    <property type="match status" value="1"/>
</dbReference>
<dbReference type="InterPro" id="IPR011006">
    <property type="entry name" value="CheY-like_superfamily"/>
</dbReference>
<dbReference type="PANTHER" id="PTHR32071:SF117">
    <property type="entry name" value="PTS-DEPENDENT DIHYDROXYACETONE KINASE OPERON REGULATORY PROTEIN-RELATED"/>
    <property type="match status" value="1"/>
</dbReference>
<evidence type="ECO:0000313" key="10">
    <source>
        <dbReference type="EMBL" id="SEO57399.1"/>
    </source>
</evidence>
<keyword evidence="3" id="KW-0805">Transcription regulation</keyword>
<dbReference type="InterPro" id="IPR009057">
    <property type="entry name" value="Homeodomain-like_sf"/>
</dbReference>
<sequence length="545" mass="60408">MQQRIDRGRSPNKVIIRQRRSHPLAGVGQQGFLWGVRVVSVIIFDEDRERANAVEAILRFQDHHTACFGDPAQLEAAVREKEPALALFTVEEGDSGWLAALERLNRELDDLPVFLLVPEGAARIAAENVAGNVLGTLDLPLRQAQFTAALKQALKHNARRRDQFARKAGAPRLVGDSRPMKRVKKLIDQVAGTDASVLILGESGTGKEVIAQNIHARSSRRSGPFVPINCGAIPPDLLESELFGHEKGAFTGAITARQGRFEMAKGGTIFLDEIGDMSPDMQVKLLRVLQERTFERVGGNKRIEADVRVLAATHRDLEAKIQDGSFREDLFYRLNVFPIETPPLRERASDLPVLVKELTKRIEDEGRGSVRLSSEALSVLSRYEWPGNVRELANLIERLAIICPFDEVVVDELPEKLLRDMVAEDSETVGEAGSDAVDEGASAADDTDTSDAIEVRDTMRDAGAMEQLPAVNGKAPRHPDARLVKRTDGGLDMRWYLGELEQRLIREALEESDGVVAKAAELLQLRRTTLVEKLRKYDIQRPDVS</sequence>
<keyword evidence="1" id="KW-0547">Nucleotide-binding</keyword>
<protein>
    <submittedName>
        <fullName evidence="10">Sigma54 specific transcriptional regulator, Fis family</fullName>
    </submittedName>
</protein>
<dbReference type="CDD" id="cd00009">
    <property type="entry name" value="AAA"/>
    <property type="match status" value="1"/>
</dbReference>
<dbReference type="Pfam" id="PF00158">
    <property type="entry name" value="Sigma54_activat"/>
    <property type="match status" value="1"/>
</dbReference>
<evidence type="ECO:0000313" key="11">
    <source>
        <dbReference type="Proteomes" id="UP000199657"/>
    </source>
</evidence>
<dbReference type="InterPro" id="IPR002078">
    <property type="entry name" value="Sigma_54_int"/>
</dbReference>
<dbReference type="InterPro" id="IPR001789">
    <property type="entry name" value="Sig_transdc_resp-reg_receiver"/>
</dbReference>
<evidence type="ECO:0000256" key="7">
    <source>
        <dbReference type="SAM" id="MobiDB-lite"/>
    </source>
</evidence>
<keyword evidence="11" id="KW-1185">Reference proteome</keyword>
<reference evidence="10 11" key="1">
    <citation type="submission" date="2016-10" db="EMBL/GenBank/DDBJ databases">
        <authorList>
            <person name="de Groot N.N."/>
        </authorList>
    </citation>
    <scope>NUCLEOTIDE SEQUENCE [LARGE SCALE GENOMIC DNA]</scope>
    <source>
        <strain evidence="10 11">CGMCC 1.6291</strain>
    </source>
</reference>
<dbReference type="SUPFAM" id="SSF52540">
    <property type="entry name" value="P-loop containing nucleoside triphosphate hydrolases"/>
    <property type="match status" value="1"/>
</dbReference>
<dbReference type="PROSITE" id="PS00688">
    <property type="entry name" value="SIGMA54_INTERACT_3"/>
    <property type="match status" value="1"/>
</dbReference>
<feature type="region of interest" description="Disordered" evidence="7">
    <location>
        <begin position="424"/>
        <end position="449"/>
    </location>
</feature>
<evidence type="ECO:0000256" key="2">
    <source>
        <dbReference type="ARBA" id="ARBA00022840"/>
    </source>
</evidence>
<dbReference type="InterPro" id="IPR025944">
    <property type="entry name" value="Sigma_54_int_dom_CS"/>
</dbReference>
<comment type="caution">
    <text evidence="6">Lacks conserved residue(s) required for the propagation of feature annotation.</text>
</comment>